<keyword evidence="4" id="KW-1185">Reference proteome</keyword>
<evidence type="ECO:0000256" key="1">
    <source>
        <dbReference type="SAM" id="MobiDB-lite"/>
    </source>
</evidence>
<feature type="compositionally biased region" description="Acidic residues" evidence="1">
    <location>
        <begin position="435"/>
        <end position="448"/>
    </location>
</feature>
<feature type="region of interest" description="Disordered" evidence="1">
    <location>
        <begin position="423"/>
        <end position="456"/>
    </location>
</feature>
<reference evidence="4" key="1">
    <citation type="journal article" date="2019" name="Int. J. Syst. Evol. Microbiol.">
        <title>The Global Catalogue of Microorganisms (GCM) 10K type strain sequencing project: providing services to taxonomists for standard genome sequencing and annotation.</title>
        <authorList>
            <consortium name="The Broad Institute Genomics Platform"/>
            <consortium name="The Broad Institute Genome Sequencing Center for Infectious Disease"/>
            <person name="Wu L."/>
            <person name="Ma J."/>
        </authorList>
    </citation>
    <scope>NUCLEOTIDE SEQUENCE [LARGE SCALE GENOMIC DNA]</scope>
    <source>
        <strain evidence="4">KCTC 42083</strain>
    </source>
</reference>
<comment type="caution">
    <text evidence="3">The sequence shown here is derived from an EMBL/GenBank/DDBJ whole genome shotgun (WGS) entry which is preliminary data.</text>
</comment>
<name>A0A8H9IS27_9BURK</name>
<dbReference type="RefSeq" id="WP_189393910.1">
    <property type="nucleotide sequence ID" value="NZ_BMZN01000006.1"/>
</dbReference>
<evidence type="ECO:0000259" key="2">
    <source>
        <dbReference type="Pfam" id="PF06381"/>
    </source>
</evidence>
<proteinExistence type="predicted"/>
<accession>A0A8H9IS27</accession>
<dbReference type="EMBL" id="BMZN01000006">
    <property type="protein sequence ID" value="GHC58459.1"/>
    <property type="molecule type" value="Genomic_DNA"/>
</dbReference>
<dbReference type="AlphaFoldDB" id="A0A8H9IS27"/>
<evidence type="ECO:0000313" key="3">
    <source>
        <dbReference type="EMBL" id="GHC58459.1"/>
    </source>
</evidence>
<gene>
    <name evidence="3" type="ORF">GCM10010096_34460</name>
</gene>
<organism evidence="3 4">
    <name type="scientific">Alcaligenes pakistanensis</name>
    <dbReference type="NCBI Taxonomy" id="1482717"/>
    <lineage>
        <taxon>Bacteria</taxon>
        <taxon>Pseudomonadati</taxon>
        <taxon>Pseudomonadota</taxon>
        <taxon>Betaproteobacteria</taxon>
        <taxon>Burkholderiales</taxon>
        <taxon>Alcaligenaceae</taxon>
        <taxon>Alcaligenes</taxon>
    </lineage>
</organism>
<dbReference type="Proteomes" id="UP000608923">
    <property type="component" value="Unassembled WGS sequence"/>
</dbReference>
<sequence>MTASNLQLAVNHAMHDAALARARMNLLNPLGMGLDDKRAAAWCEYGFKQNLDFHDFYKLYRRNGLASGAVEKLAGSCWKTDPWVIEGDKEDESRKETAWEKKVTQVLTARLWRRFREADARRLVGRYSGLVLRVNDSGKWHEPVKGGSKALVDVVPVWAATLRVSEWNTDLSSENYGKPKFWSYVEQSTNGQPGRNIKIHPDRVFILGDYAGDAIGFLEPVYNNFVSLEKVEGGSGESFLKNAARQLNINFDKEINFDSLASMYGVSVDQLQERFNEAAKEVNRGNDVLLTTQGAAVTPLVSAVPDPGPTYNINLQTISAGLDIPSRVLVGNQQGERASTEDLKFFYARCQSRRMDLSFEIEDLVDHLVRIGVLDATGEKTVMWDDLTEQTFAERLDNAAKMSTINQTALATGEEVFGNDEIRVAGGFDPKDSEPLEEGDDEDEDGDETETRDPAP</sequence>
<feature type="domain" description="Anti-CBASS protein Acb1-like N-terminal" evidence="2">
    <location>
        <begin position="58"/>
        <end position="403"/>
    </location>
</feature>
<protein>
    <recommendedName>
        <fullName evidence="2">Anti-CBASS protein Acb1-like N-terminal domain-containing protein</fullName>
    </recommendedName>
</protein>
<evidence type="ECO:0000313" key="4">
    <source>
        <dbReference type="Proteomes" id="UP000608923"/>
    </source>
</evidence>
<dbReference type="InterPro" id="IPR024459">
    <property type="entry name" value="Acb1-like_N"/>
</dbReference>
<dbReference type="Pfam" id="PF06381">
    <property type="entry name" value="Phage_portal_3"/>
    <property type="match status" value="1"/>
</dbReference>